<organism evidence="1">
    <name type="scientific">uncultured Caudovirales phage</name>
    <dbReference type="NCBI Taxonomy" id="2100421"/>
    <lineage>
        <taxon>Viruses</taxon>
        <taxon>Duplodnaviria</taxon>
        <taxon>Heunggongvirae</taxon>
        <taxon>Uroviricota</taxon>
        <taxon>Caudoviricetes</taxon>
        <taxon>Peduoviridae</taxon>
        <taxon>Maltschvirus</taxon>
        <taxon>Maltschvirus maltsch</taxon>
    </lineage>
</organism>
<accession>A0A6J5M4F1</accession>
<name>A0A6J5M4F1_9CAUD</name>
<dbReference type="EMBL" id="LR796385">
    <property type="protein sequence ID" value="CAB4141092.1"/>
    <property type="molecule type" value="Genomic_DNA"/>
</dbReference>
<proteinExistence type="predicted"/>
<sequence>MNVQEMQKALASAERAAAAGDARAVEDAEVLRNALRERGVRVAVGAPGASMTAGPAATPPSGFGGWLAEGIRRGPGSDVVTFGELGGMLGAPDTMAGGVANRGRQAQRALGANPEFAPQTLGGRIGLGVGQAMAAPSSYILGGTGAVLSAGRQAAGRATGLVASLFGDLLTAGASGAGAVVGGDVGQQVGESIAGPQGGQYGQFAGGMIGGATTGISASMPARALGAGMAIRGQAAMAGGGAMDTAGAVGDARAQAYVEAFLRANPGAEAALERAINQEAATGIRMPILSVFPGDAVLRALLLRRGAQDTAVANQYAGQVAGAEAGLQAAQVRAFGNPNEGAVVLDSRRRMALPGDANQFPLPPAQAEGLANAQRRVQRIAQAQEALAERVRPGANEETIGLRAAALVDARLDAARKAVRPDYDAAVAATGTIDASNLQTIHALVKDIENNRFMSYLPAEARRAAGKVRTLLEPADGRLAPIEGAGFTGLDWDELKRGVNRGLAKAGSDGEARRTFEALKSELDAVIATANPDAAALWRAADARYAEEVGMPFLNDLVFQRMQRPQLATEVLPKIISSREAARTFLEMGGDGAVPVLRDALASSLIDRLRGQGMDSITALRGWLASPQGKAAELVPELRRKVEAAVKLGGQSDEAKQALKDAEAAAADMRASAVREYAFSFGNRSPQAVADALMASPKEVQNFLREFGGDAGTLQAARSVVAERLLQSADPVATASEMANPAALRALFGDSEQYLRNLAELRRSLNQDIRPDEWKVVLSQAAKDDLERATGTSLPTFISIMRDRIASLTFKVSTLGSRALAAGAQRAEDAAVDRLVTDPNALLATIRAIKAGQQKKDWAAFAGEMLKDKRNRTALRSALSELAPPGRRVAAGAWIGAGTTVGAPPEPGGA</sequence>
<gene>
    <name evidence="1" type="ORF">UFOVP411_51</name>
</gene>
<reference evidence="1" key="1">
    <citation type="submission" date="2020-04" db="EMBL/GenBank/DDBJ databases">
        <authorList>
            <person name="Chiriac C."/>
            <person name="Salcher M."/>
            <person name="Ghai R."/>
            <person name="Kavagutti S V."/>
        </authorList>
    </citation>
    <scope>NUCLEOTIDE SEQUENCE</scope>
</reference>
<protein>
    <submittedName>
        <fullName evidence="1">Uncharacterized protein</fullName>
    </submittedName>
</protein>
<feature type="non-terminal residue" evidence="1">
    <location>
        <position position="910"/>
    </location>
</feature>
<evidence type="ECO:0000313" key="1">
    <source>
        <dbReference type="EMBL" id="CAB4141092.1"/>
    </source>
</evidence>